<dbReference type="GO" id="GO:0140359">
    <property type="term" value="F:ABC-type transporter activity"/>
    <property type="evidence" value="ECO:0007669"/>
    <property type="project" value="InterPro"/>
</dbReference>
<feature type="transmembrane region" description="Helical" evidence="6">
    <location>
        <begin position="86"/>
        <end position="110"/>
    </location>
</feature>
<sequence>MSTTPDDAAVAAAYQAHTENSADGPHGEASPAWRRVVAQTGFETRMILRNGEQLLVTIVLPVMLLLGLVLTSFVDLDTGGASRVDFVTPGVLALAVMSTAFTSQAIATAFDRRNGVLRLMSTTPLGRGGLLAGKVLGVLAVEVVQVVVITLVALALGWSPDLTGLPGALLAMLLGTAAFTSLAMLLAGTLRAEGVLAVANLVLVLLTVGGGVLVPAAQLPGALEHVAVLLPSGALGEAMRGALLDGSVPAFSVVVLLAWTAALGWGAGKLFRWH</sequence>
<evidence type="ECO:0000256" key="2">
    <source>
        <dbReference type="ARBA" id="ARBA00022692"/>
    </source>
</evidence>
<dbReference type="InterPro" id="IPR000412">
    <property type="entry name" value="ABC_2_transport"/>
</dbReference>
<feature type="transmembrane region" description="Helical" evidence="6">
    <location>
        <begin position="54"/>
        <end position="74"/>
    </location>
</feature>
<organism evidence="8 9">
    <name type="scientific">Cellulosimicrobium arenosum</name>
    <dbReference type="NCBI Taxonomy" id="2708133"/>
    <lineage>
        <taxon>Bacteria</taxon>
        <taxon>Bacillati</taxon>
        <taxon>Actinomycetota</taxon>
        <taxon>Actinomycetes</taxon>
        <taxon>Micrococcales</taxon>
        <taxon>Promicromonosporaceae</taxon>
        <taxon>Cellulosimicrobium</taxon>
    </lineage>
</organism>
<dbReference type="GO" id="GO:0046677">
    <property type="term" value="P:response to antibiotic"/>
    <property type="evidence" value="ECO:0007669"/>
    <property type="project" value="UniProtKB-KW"/>
</dbReference>
<dbReference type="PIRSF" id="PIRSF006648">
    <property type="entry name" value="DrrB"/>
    <property type="match status" value="1"/>
</dbReference>
<feature type="transmembrane region" description="Helical" evidence="6">
    <location>
        <begin position="168"/>
        <end position="187"/>
    </location>
</feature>
<dbReference type="Pfam" id="PF01061">
    <property type="entry name" value="ABC2_membrane"/>
    <property type="match status" value="1"/>
</dbReference>
<feature type="domain" description="ABC transmembrane type-2" evidence="7">
    <location>
        <begin position="52"/>
        <end position="274"/>
    </location>
</feature>
<dbReference type="InterPro" id="IPR047817">
    <property type="entry name" value="ABC2_TM_bact-type"/>
</dbReference>
<feature type="transmembrane region" description="Helical" evidence="6">
    <location>
        <begin position="131"/>
        <end position="156"/>
    </location>
</feature>
<reference evidence="8" key="1">
    <citation type="journal article" date="2018" name="Curr. Microbiol.">
        <title>Cellulosimicrobium arenosum sp. nov., Isolated from Marine Sediment Sand.</title>
        <authorList>
            <person name="Oh M."/>
            <person name="Kim J.H."/>
            <person name="Yoon J.H."/>
            <person name="Schumann P."/>
            <person name="Kim W."/>
        </authorList>
    </citation>
    <scope>NUCLEOTIDE SEQUENCE</scope>
    <source>
        <strain evidence="8">KCTC 49039</strain>
    </source>
</reference>
<keyword evidence="2 6" id="KW-0812">Transmembrane</keyword>
<comment type="subcellular location">
    <subcellularLocation>
        <location evidence="6">Cell membrane</location>
        <topology evidence="6">Multi-pass membrane protein</topology>
    </subcellularLocation>
    <subcellularLocation>
        <location evidence="1">Membrane</location>
        <topology evidence="1">Multi-pass membrane protein</topology>
    </subcellularLocation>
</comment>
<dbReference type="AlphaFoldDB" id="A0A927IYV8"/>
<evidence type="ECO:0000256" key="5">
    <source>
        <dbReference type="ARBA" id="ARBA00023251"/>
    </source>
</evidence>
<dbReference type="PROSITE" id="PS51012">
    <property type="entry name" value="ABC_TM2"/>
    <property type="match status" value="1"/>
</dbReference>
<evidence type="ECO:0000256" key="4">
    <source>
        <dbReference type="ARBA" id="ARBA00023136"/>
    </source>
</evidence>
<evidence type="ECO:0000313" key="8">
    <source>
        <dbReference type="EMBL" id="MBD8077995.1"/>
    </source>
</evidence>
<keyword evidence="6" id="KW-0813">Transport</keyword>
<reference evidence="8" key="2">
    <citation type="submission" date="2020-09" db="EMBL/GenBank/DDBJ databases">
        <authorList>
            <person name="Yu Y."/>
        </authorList>
    </citation>
    <scope>NUCLEOTIDE SEQUENCE</scope>
    <source>
        <strain evidence="8">KCTC 49039</strain>
    </source>
</reference>
<evidence type="ECO:0000256" key="6">
    <source>
        <dbReference type="RuleBase" id="RU361157"/>
    </source>
</evidence>
<dbReference type="RefSeq" id="WP_191827520.1">
    <property type="nucleotide sequence ID" value="NZ_JACYHB010000001.1"/>
</dbReference>
<evidence type="ECO:0000259" key="7">
    <source>
        <dbReference type="PROSITE" id="PS51012"/>
    </source>
</evidence>
<dbReference type="InterPro" id="IPR051784">
    <property type="entry name" value="Nod_factor_ABC_transporter"/>
</dbReference>
<protein>
    <recommendedName>
        <fullName evidence="6">Transport permease protein</fullName>
    </recommendedName>
</protein>
<keyword evidence="5" id="KW-0046">Antibiotic resistance</keyword>
<feature type="transmembrane region" description="Helical" evidence="6">
    <location>
        <begin position="194"/>
        <end position="214"/>
    </location>
</feature>
<dbReference type="PANTHER" id="PTHR43229:SF2">
    <property type="entry name" value="NODULATION PROTEIN J"/>
    <property type="match status" value="1"/>
</dbReference>
<name>A0A927IYV8_9MICO</name>
<keyword evidence="3 6" id="KW-1133">Transmembrane helix</keyword>
<evidence type="ECO:0000256" key="3">
    <source>
        <dbReference type="ARBA" id="ARBA00022989"/>
    </source>
</evidence>
<keyword evidence="6" id="KW-1003">Cell membrane</keyword>
<dbReference type="Proteomes" id="UP000610846">
    <property type="component" value="Unassembled WGS sequence"/>
</dbReference>
<comment type="caution">
    <text evidence="8">The sequence shown here is derived from an EMBL/GenBank/DDBJ whole genome shotgun (WGS) entry which is preliminary data.</text>
</comment>
<feature type="transmembrane region" description="Helical" evidence="6">
    <location>
        <begin position="248"/>
        <end position="268"/>
    </location>
</feature>
<keyword evidence="9" id="KW-1185">Reference proteome</keyword>
<proteinExistence type="inferred from homology"/>
<comment type="similarity">
    <text evidence="6">Belongs to the ABC-2 integral membrane protein family.</text>
</comment>
<keyword evidence="4 6" id="KW-0472">Membrane</keyword>
<evidence type="ECO:0000313" key="9">
    <source>
        <dbReference type="Proteomes" id="UP000610846"/>
    </source>
</evidence>
<dbReference type="EMBL" id="JACYHB010000001">
    <property type="protein sequence ID" value="MBD8077995.1"/>
    <property type="molecule type" value="Genomic_DNA"/>
</dbReference>
<dbReference type="InterPro" id="IPR013525">
    <property type="entry name" value="ABC2_TM"/>
</dbReference>
<dbReference type="GO" id="GO:0043190">
    <property type="term" value="C:ATP-binding cassette (ABC) transporter complex"/>
    <property type="evidence" value="ECO:0007669"/>
    <property type="project" value="InterPro"/>
</dbReference>
<dbReference type="PANTHER" id="PTHR43229">
    <property type="entry name" value="NODULATION PROTEIN J"/>
    <property type="match status" value="1"/>
</dbReference>
<gene>
    <name evidence="8" type="ORF">IF651_02850</name>
</gene>
<accession>A0A927IYV8</accession>
<evidence type="ECO:0000256" key="1">
    <source>
        <dbReference type="ARBA" id="ARBA00004141"/>
    </source>
</evidence>